<evidence type="ECO:0008006" key="9">
    <source>
        <dbReference type="Google" id="ProtNLM"/>
    </source>
</evidence>
<keyword evidence="4 6" id="KW-0472">Membrane</keyword>
<accession>A0A6A6QY71</accession>
<protein>
    <recommendedName>
        <fullName evidence="9">FAR-17a/AIG1-like protein</fullName>
    </recommendedName>
</protein>
<dbReference type="EMBL" id="MU004186">
    <property type="protein sequence ID" value="KAF2497381.1"/>
    <property type="molecule type" value="Genomic_DNA"/>
</dbReference>
<keyword evidence="3 6" id="KW-1133">Transmembrane helix</keyword>
<evidence type="ECO:0000313" key="7">
    <source>
        <dbReference type="EMBL" id="KAF2497381.1"/>
    </source>
</evidence>
<dbReference type="GO" id="GO:0012505">
    <property type="term" value="C:endomembrane system"/>
    <property type="evidence" value="ECO:0007669"/>
    <property type="project" value="UniProtKB-SubCell"/>
</dbReference>
<feature type="transmembrane region" description="Helical" evidence="6">
    <location>
        <begin position="144"/>
        <end position="163"/>
    </location>
</feature>
<evidence type="ECO:0000256" key="4">
    <source>
        <dbReference type="ARBA" id="ARBA00023136"/>
    </source>
</evidence>
<feature type="region of interest" description="Disordered" evidence="5">
    <location>
        <begin position="1"/>
        <end position="29"/>
    </location>
</feature>
<evidence type="ECO:0000256" key="3">
    <source>
        <dbReference type="ARBA" id="ARBA00022989"/>
    </source>
</evidence>
<proteinExistence type="predicted"/>
<gene>
    <name evidence="7" type="ORF">BU16DRAFT_616033</name>
</gene>
<reference evidence="7" key="1">
    <citation type="journal article" date="2020" name="Stud. Mycol.">
        <title>101 Dothideomycetes genomes: a test case for predicting lifestyles and emergence of pathogens.</title>
        <authorList>
            <person name="Haridas S."/>
            <person name="Albert R."/>
            <person name="Binder M."/>
            <person name="Bloem J."/>
            <person name="Labutti K."/>
            <person name="Salamov A."/>
            <person name="Andreopoulos B."/>
            <person name="Baker S."/>
            <person name="Barry K."/>
            <person name="Bills G."/>
            <person name="Bluhm B."/>
            <person name="Cannon C."/>
            <person name="Castanera R."/>
            <person name="Culley D."/>
            <person name="Daum C."/>
            <person name="Ezra D."/>
            <person name="Gonzalez J."/>
            <person name="Henrissat B."/>
            <person name="Kuo A."/>
            <person name="Liang C."/>
            <person name="Lipzen A."/>
            <person name="Lutzoni F."/>
            <person name="Magnuson J."/>
            <person name="Mondo S."/>
            <person name="Nolan M."/>
            <person name="Ohm R."/>
            <person name="Pangilinan J."/>
            <person name="Park H.-J."/>
            <person name="Ramirez L."/>
            <person name="Alfaro M."/>
            <person name="Sun H."/>
            <person name="Tritt A."/>
            <person name="Yoshinaga Y."/>
            <person name="Zwiers L.-H."/>
            <person name="Turgeon B."/>
            <person name="Goodwin S."/>
            <person name="Spatafora J."/>
            <person name="Crous P."/>
            <person name="Grigoriev I."/>
        </authorList>
    </citation>
    <scope>NUCLEOTIDE SEQUENCE</scope>
    <source>
        <strain evidence="7">CBS 269.34</strain>
    </source>
</reference>
<feature type="transmembrane region" description="Helical" evidence="6">
    <location>
        <begin position="202"/>
        <end position="225"/>
    </location>
</feature>
<dbReference type="Proteomes" id="UP000799750">
    <property type="component" value="Unassembled WGS sequence"/>
</dbReference>
<feature type="transmembrane region" description="Helical" evidence="6">
    <location>
        <begin position="69"/>
        <end position="91"/>
    </location>
</feature>
<dbReference type="InterPro" id="IPR006838">
    <property type="entry name" value="ADTRP_AIG1"/>
</dbReference>
<evidence type="ECO:0000313" key="8">
    <source>
        <dbReference type="Proteomes" id="UP000799750"/>
    </source>
</evidence>
<organism evidence="7 8">
    <name type="scientific">Lophium mytilinum</name>
    <dbReference type="NCBI Taxonomy" id="390894"/>
    <lineage>
        <taxon>Eukaryota</taxon>
        <taxon>Fungi</taxon>
        <taxon>Dikarya</taxon>
        <taxon>Ascomycota</taxon>
        <taxon>Pezizomycotina</taxon>
        <taxon>Dothideomycetes</taxon>
        <taxon>Pleosporomycetidae</taxon>
        <taxon>Mytilinidiales</taxon>
        <taxon>Mytilinidiaceae</taxon>
        <taxon>Lophium</taxon>
    </lineage>
</organism>
<evidence type="ECO:0000256" key="5">
    <source>
        <dbReference type="SAM" id="MobiDB-lite"/>
    </source>
</evidence>
<keyword evidence="8" id="KW-1185">Reference proteome</keyword>
<feature type="transmembrane region" description="Helical" evidence="6">
    <location>
        <begin position="170"/>
        <end position="190"/>
    </location>
</feature>
<evidence type="ECO:0000256" key="2">
    <source>
        <dbReference type="ARBA" id="ARBA00022692"/>
    </source>
</evidence>
<dbReference type="PANTHER" id="PTHR10989:SF16">
    <property type="entry name" value="AT02829P-RELATED"/>
    <property type="match status" value="1"/>
</dbReference>
<sequence>MPTKKRTAPSRARPSEPATPAKPPQPRQRPSFAAIQLRFVALISYAISFEHLYSHPNKINQGFGGHYQFLTNITLVLATAASALGALEILNAPRLIQNLKAQILFLATPLSLLITLTYWPLYHFRPALLKDTTIAPFAPLKKDIGFHLLPALFLLVDVINFTPRRYAPSLVRSLGVFGTFLGGYAAWLWLCWRMNGIPPYPVMAKMGVGMIAGTAVAGAGVLGALSRGLEGFCWVLEQE</sequence>
<evidence type="ECO:0000256" key="1">
    <source>
        <dbReference type="ARBA" id="ARBA00004127"/>
    </source>
</evidence>
<comment type="subcellular location">
    <subcellularLocation>
        <location evidence="1">Endomembrane system</location>
        <topology evidence="1">Multi-pass membrane protein</topology>
    </subcellularLocation>
</comment>
<dbReference type="OrthoDB" id="1898221at2759"/>
<name>A0A6A6QY71_9PEZI</name>
<dbReference type="AlphaFoldDB" id="A0A6A6QY71"/>
<keyword evidence="2 6" id="KW-0812">Transmembrane</keyword>
<dbReference type="GO" id="GO:0016020">
    <property type="term" value="C:membrane"/>
    <property type="evidence" value="ECO:0007669"/>
    <property type="project" value="InterPro"/>
</dbReference>
<feature type="transmembrane region" description="Helical" evidence="6">
    <location>
        <begin position="103"/>
        <end position="124"/>
    </location>
</feature>
<feature type="transmembrane region" description="Helical" evidence="6">
    <location>
        <begin position="32"/>
        <end position="49"/>
    </location>
</feature>
<evidence type="ECO:0000256" key="6">
    <source>
        <dbReference type="SAM" id="Phobius"/>
    </source>
</evidence>
<dbReference type="Pfam" id="PF04750">
    <property type="entry name" value="Far-17a_AIG1"/>
    <property type="match status" value="1"/>
</dbReference>
<dbReference type="PANTHER" id="PTHR10989">
    <property type="entry name" value="ANDROGEN-INDUCED PROTEIN 1-RELATED"/>
    <property type="match status" value="1"/>
</dbReference>